<dbReference type="EMBL" id="LR796177">
    <property type="protein sequence ID" value="CAB4124228.1"/>
    <property type="molecule type" value="Genomic_DNA"/>
</dbReference>
<evidence type="ECO:0000256" key="4">
    <source>
        <dbReference type="ARBA" id="ARBA00023219"/>
    </source>
</evidence>
<keyword evidence="4" id="KW-0231">Viral genome packaging</keyword>
<proteinExistence type="predicted"/>
<accession>A0A6J5T9G3</accession>
<dbReference type="GO" id="GO:0005524">
    <property type="term" value="F:ATP binding"/>
    <property type="evidence" value="ECO:0007669"/>
    <property type="project" value="UniProtKB-KW"/>
</dbReference>
<dbReference type="Gene3D" id="3.30.420.240">
    <property type="match status" value="1"/>
</dbReference>
<evidence type="ECO:0000256" key="2">
    <source>
        <dbReference type="ARBA" id="ARBA00022741"/>
    </source>
</evidence>
<evidence type="ECO:0000313" key="6">
    <source>
        <dbReference type="EMBL" id="CAB4124228.1"/>
    </source>
</evidence>
<keyword evidence="3" id="KW-0067">ATP-binding</keyword>
<keyword evidence="2" id="KW-0547">Nucleotide-binding</keyword>
<dbReference type="Pfam" id="PF17289">
    <property type="entry name" value="Terminase_6C"/>
    <property type="match status" value="1"/>
</dbReference>
<evidence type="ECO:0000313" key="7">
    <source>
        <dbReference type="EMBL" id="CAB4240800.1"/>
    </source>
</evidence>
<dbReference type="InterPro" id="IPR035421">
    <property type="entry name" value="Terminase_6C"/>
</dbReference>
<evidence type="ECO:0000259" key="5">
    <source>
        <dbReference type="Pfam" id="PF17289"/>
    </source>
</evidence>
<sequence length="527" mass="60780">MLSRSITPLELEQLKEERQTLLAGLSLYEFYKQAWSIIEGRNPFYDNWHIQAIAEHLEACYRREIKNLIVNVPPRSGKTSLISIAFPAWVWINKPEEKFLYTSYAHSLSKEHSLKCKNLIESNWYQERWGHLFRIQKNTEAYFDNDKKGHRNSTSVEGTGTGKGGNIIVLDDINNVKDSMSKLILEKTNRYLDQVLSSRFDNPEEGVTIEVQQRTGMLDATGHLISNDTEKEQVMLVIPARYEHSAKCKTVILPMSKGKVWEDPRTEEGEVLCPKRLPKKVLDRLEKKLGAYSFASQYQQRAAPLEGNIIKKAWFQWWKDSSPPEIEHVLQSWDTAISDSDTADFSACTTWGVFYDHNYISNVILLSMWKGRLAYPALRAMAQRLYFDYRDTGLIRNPEFKGRRIDVCLIEQKATGDPLIRDLRNAGITAIPFNPTKQGDKEGRVQRISHLIEGGLVWLPAQSPNYTKLLPYADKFLEDVAVFPRGESRDVIDSMSQALRKLYDTNLIRYPKDERPNPPSDKQVRVY</sequence>
<name>A0A6J5T9G3_9CAUD</name>
<dbReference type="EMBL" id="LR797816">
    <property type="protein sequence ID" value="CAB4240800.1"/>
    <property type="molecule type" value="Genomic_DNA"/>
</dbReference>
<organism evidence="7">
    <name type="scientific">uncultured Caudovirales phage</name>
    <dbReference type="NCBI Taxonomy" id="2100421"/>
    <lineage>
        <taxon>Viruses</taxon>
        <taxon>Duplodnaviria</taxon>
        <taxon>Heunggongvirae</taxon>
        <taxon>Uroviricota</taxon>
        <taxon>Caudoviricetes</taxon>
        <taxon>Peduoviridae</taxon>
        <taxon>Maltschvirus</taxon>
        <taxon>Maltschvirus maltsch</taxon>
    </lineage>
</organism>
<dbReference type="InterPro" id="IPR027417">
    <property type="entry name" value="P-loop_NTPase"/>
</dbReference>
<reference evidence="7" key="1">
    <citation type="submission" date="2020-05" db="EMBL/GenBank/DDBJ databases">
        <authorList>
            <person name="Chiriac C."/>
            <person name="Salcher M."/>
            <person name="Ghai R."/>
            <person name="Kavagutti S V."/>
        </authorList>
    </citation>
    <scope>NUCLEOTIDE SEQUENCE</scope>
</reference>
<dbReference type="Gene3D" id="3.40.50.300">
    <property type="entry name" value="P-loop containing nucleotide triphosphate hydrolases"/>
    <property type="match status" value="1"/>
</dbReference>
<evidence type="ECO:0000256" key="3">
    <source>
        <dbReference type="ARBA" id="ARBA00022840"/>
    </source>
</evidence>
<gene>
    <name evidence="7" type="ORF">UFOVP34_23</name>
    <name evidence="6" type="ORF">UFOVP51_83</name>
</gene>
<feature type="domain" description="Terminase large subunit gp17-like C-terminal" evidence="5">
    <location>
        <begin position="408"/>
        <end position="500"/>
    </location>
</feature>
<keyword evidence="1" id="KW-1188">Viral release from host cell</keyword>
<protein>
    <submittedName>
        <fullName evidence="7">Terminase RNaseH-like domain containing protein</fullName>
    </submittedName>
</protein>
<evidence type="ECO:0000256" key="1">
    <source>
        <dbReference type="ARBA" id="ARBA00022612"/>
    </source>
</evidence>